<dbReference type="Proteomes" id="UP001552299">
    <property type="component" value="Unassembled WGS sequence"/>
</dbReference>
<proteinExistence type="predicted"/>
<comment type="caution">
    <text evidence="1">The sequence shown here is derived from an EMBL/GenBank/DDBJ whole genome shotgun (WGS) entry which is preliminary data.</text>
</comment>
<evidence type="ECO:0000313" key="2">
    <source>
        <dbReference type="Proteomes" id="UP001552299"/>
    </source>
</evidence>
<organism evidence="1 2">
    <name type="scientific">Dendrobium thyrsiflorum</name>
    <name type="common">Pinecone-like raceme dendrobium</name>
    <name type="synonym">Orchid</name>
    <dbReference type="NCBI Taxonomy" id="117978"/>
    <lineage>
        <taxon>Eukaryota</taxon>
        <taxon>Viridiplantae</taxon>
        <taxon>Streptophyta</taxon>
        <taxon>Embryophyta</taxon>
        <taxon>Tracheophyta</taxon>
        <taxon>Spermatophyta</taxon>
        <taxon>Magnoliopsida</taxon>
        <taxon>Liliopsida</taxon>
        <taxon>Asparagales</taxon>
        <taxon>Orchidaceae</taxon>
        <taxon>Epidendroideae</taxon>
        <taxon>Malaxideae</taxon>
        <taxon>Dendrobiinae</taxon>
        <taxon>Dendrobium</taxon>
    </lineage>
</organism>
<sequence>MTTLIDDCPLMAQSSTLLSDISITTAASDATDSDVDLDARMASDDHLDGPTETHVNQLQLVKFLRKEGFRAIS</sequence>
<dbReference type="AlphaFoldDB" id="A0ABD0TTP9"/>
<accession>A0ABD0TTP9</accession>
<keyword evidence="2" id="KW-1185">Reference proteome</keyword>
<name>A0ABD0TTP9_DENTH</name>
<dbReference type="EMBL" id="JANQDX010000024">
    <property type="protein sequence ID" value="KAL0903070.1"/>
    <property type="molecule type" value="Genomic_DNA"/>
</dbReference>
<gene>
    <name evidence="1" type="ORF">M5K25_028227</name>
</gene>
<protein>
    <submittedName>
        <fullName evidence="1">Uncharacterized protein</fullName>
    </submittedName>
</protein>
<reference evidence="1 2" key="1">
    <citation type="journal article" date="2024" name="Plant Biotechnol. J.">
        <title>Dendrobium thyrsiflorum genome and its molecular insights into genes involved in important horticultural traits.</title>
        <authorList>
            <person name="Chen B."/>
            <person name="Wang J.Y."/>
            <person name="Zheng P.J."/>
            <person name="Li K.L."/>
            <person name="Liang Y.M."/>
            <person name="Chen X.F."/>
            <person name="Zhang C."/>
            <person name="Zhao X."/>
            <person name="He X."/>
            <person name="Zhang G.Q."/>
            <person name="Liu Z.J."/>
            <person name="Xu Q."/>
        </authorList>
    </citation>
    <scope>NUCLEOTIDE SEQUENCE [LARGE SCALE GENOMIC DNA]</scope>
    <source>
        <strain evidence="1">GZMU011</strain>
    </source>
</reference>
<evidence type="ECO:0000313" key="1">
    <source>
        <dbReference type="EMBL" id="KAL0903070.1"/>
    </source>
</evidence>